<dbReference type="Gene3D" id="2.60.40.1650">
    <property type="entry name" value="Porin MspA (Ig-like beta-sandwich domain)"/>
    <property type="match status" value="1"/>
</dbReference>
<dbReference type="Proteomes" id="UP000070258">
    <property type="component" value="Unassembled WGS sequence"/>
</dbReference>
<evidence type="ECO:0000313" key="3">
    <source>
        <dbReference type="Proteomes" id="UP000070258"/>
    </source>
</evidence>
<feature type="region of interest" description="Disordered" evidence="1">
    <location>
        <begin position="282"/>
        <end position="341"/>
    </location>
</feature>
<dbReference type="InterPro" id="IPR015286">
    <property type="entry name" value="Porin_fam_mycobact-type"/>
</dbReference>
<feature type="compositionally biased region" description="Gly residues" evidence="1">
    <location>
        <begin position="174"/>
        <end position="191"/>
    </location>
</feature>
<accession>A0A138ABI2</accession>
<evidence type="ECO:0008006" key="4">
    <source>
        <dbReference type="Google" id="ProtNLM"/>
    </source>
</evidence>
<dbReference type="Pfam" id="PF09203">
    <property type="entry name" value="MspA"/>
    <property type="match status" value="1"/>
</dbReference>
<proteinExistence type="predicted"/>
<evidence type="ECO:0000256" key="1">
    <source>
        <dbReference type="SAM" id="MobiDB-lite"/>
    </source>
</evidence>
<sequence>MTRQPTGSHQRRGFLEQKNRDRTTRKGLRRAGAGIVAAGVVLAGGVVAAAPLPAPDVPKQFGQTKTGLLADTTRAVVTPDGWIIRAYIYAMDLRSVIPLGRGLNSYESFVSISGKATIDPVDPKHPPKVKVKAATISVGLTLASPVNPQNMQISGTLSNAVNGSVTPGVSGTLSGTGQGSGGSNGGNGGGSVTASVTPSISATLGDTITTSGTISGTLAPGTSKDFPIAKKSLEGTSGYVTTRETRAAVDGAMGGVQVRMYATASISTQLGDSTTTTYSKPIFIERDNPGPARKPPTVKVTEDQHPAPVPGQPAAKPETAAVVAPPAPTKPAAAKPTPTGR</sequence>
<reference evidence="3" key="1">
    <citation type="submission" date="2016-02" db="EMBL/GenBank/DDBJ databases">
        <authorList>
            <person name="Wen L."/>
            <person name="He K."/>
            <person name="Yang H."/>
        </authorList>
    </citation>
    <scope>NUCLEOTIDE SEQUENCE [LARGE SCALE GENOMIC DNA]</scope>
    <source>
        <strain evidence="3">JCM 15929</strain>
    </source>
</reference>
<gene>
    <name evidence="2" type="ORF">AXK60_09435</name>
</gene>
<dbReference type="EMBL" id="LSRF01000055">
    <property type="protein sequence ID" value="KXP07836.1"/>
    <property type="molecule type" value="Genomic_DNA"/>
</dbReference>
<organism evidence="2 3">
    <name type="scientific">Tsukamurella pseudospumae</name>
    <dbReference type="NCBI Taxonomy" id="239498"/>
    <lineage>
        <taxon>Bacteria</taxon>
        <taxon>Bacillati</taxon>
        <taxon>Actinomycetota</taxon>
        <taxon>Actinomycetes</taxon>
        <taxon>Mycobacteriales</taxon>
        <taxon>Tsukamurellaceae</taxon>
        <taxon>Tsukamurella</taxon>
    </lineage>
</organism>
<feature type="region of interest" description="Disordered" evidence="1">
    <location>
        <begin position="1"/>
        <end position="27"/>
    </location>
</feature>
<protein>
    <recommendedName>
        <fullName evidence="4">MspA protein</fullName>
    </recommendedName>
</protein>
<evidence type="ECO:0000313" key="2">
    <source>
        <dbReference type="EMBL" id="KXP07836.1"/>
    </source>
</evidence>
<feature type="compositionally biased region" description="Low complexity" evidence="1">
    <location>
        <begin position="207"/>
        <end position="217"/>
    </location>
</feature>
<comment type="caution">
    <text evidence="2">The sequence shown here is derived from an EMBL/GenBank/DDBJ whole genome shotgun (WGS) entry which is preliminary data.</text>
</comment>
<feature type="region of interest" description="Disordered" evidence="1">
    <location>
        <begin position="168"/>
        <end position="226"/>
    </location>
</feature>
<dbReference type="RefSeq" id="WP_068571759.1">
    <property type="nucleotide sequence ID" value="NZ_LSRF01000055.1"/>
</dbReference>
<name>A0A138ABI2_9ACTN</name>
<feature type="compositionally biased region" description="Low complexity" evidence="1">
    <location>
        <begin position="313"/>
        <end position="341"/>
    </location>
</feature>
<feature type="compositionally biased region" description="Basic and acidic residues" evidence="1">
    <location>
        <begin position="13"/>
        <end position="24"/>
    </location>
</feature>
<dbReference type="AlphaFoldDB" id="A0A138ABI2"/>